<dbReference type="Proteomes" id="UP000003781">
    <property type="component" value="Unassembled WGS sequence"/>
</dbReference>
<sequence>MAHVTPRSRKGHHIHGVQRISLSKVPNYFIF</sequence>
<evidence type="ECO:0000313" key="1">
    <source>
        <dbReference type="EMBL" id="EAZ93998.1"/>
    </source>
</evidence>
<evidence type="ECO:0000313" key="2">
    <source>
        <dbReference type="Proteomes" id="UP000003781"/>
    </source>
</evidence>
<accession>A3IJL6</accession>
<proteinExistence type="predicted"/>
<dbReference type="AlphaFoldDB" id="A3IJL6"/>
<protein>
    <submittedName>
        <fullName evidence="1">Uncharacterized protein</fullName>
    </submittedName>
</protein>
<organism evidence="1 2">
    <name type="scientific">Crocosphaera chwakensis CCY0110</name>
    <dbReference type="NCBI Taxonomy" id="391612"/>
    <lineage>
        <taxon>Bacteria</taxon>
        <taxon>Bacillati</taxon>
        <taxon>Cyanobacteriota</taxon>
        <taxon>Cyanophyceae</taxon>
        <taxon>Oscillatoriophycideae</taxon>
        <taxon>Chroococcales</taxon>
        <taxon>Aphanothecaceae</taxon>
        <taxon>Crocosphaera</taxon>
        <taxon>Crocosphaera chwakensis</taxon>
    </lineage>
</organism>
<name>A3IJL6_9CHRO</name>
<keyword evidence="2" id="KW-1185">Reference proteome</keyword>
<gene>
    <name evidence="1" type="ORF">CY0110_19422</name>
</gene>
<dbReference type="EMBL" id="AAXW01000002">
    <property type="protein sequence ID" value="EAZ93998.1"/>
    <property type="molecule type" value="Genomic_DNA"/>
</dbReference>
<reference evidence="1 2" key="1">
    <citation type="submission" date="2007-03" db="EMBL/GenBank/DDBJ databases">
        <authorList>
            <person name="Stal L."/>
            <person name="Ferriera S."/>
            <person name="Johnson J."/>
            <person name="Kravitz S."/>
            <person name="Beeson K."/>
            <person name="Sutton G."/>
            <person name="Rogers Y.-H."/>
            <person name="Friedman R."/>
            <person name="Frazier M."/>
            <person name="Venter J.C."/>
        </authorList>
    </citation>
    <scope>NUCLEOTIDE SEQUENCE [LARGE SCALE GENOMIC DNA]</scope>
    <source>
        <strain evidence="1 2">CCY0110</strain>
    </source>
</reference>
<comment type="caution">
    <text evidence="1">The sequence shown here is derived from an EMBL/GenBank/DDBJ whole genome shotgun (WGS) entry which is preliminary data.</text>
</comment>